<dbReference type="Gene3D" id="3.80.10.10">
    <property type="entry name" value="Ribonuclease Inhibitor"/>
    <property type="match status" value="2"/>
</dbReference>
<evidence type="ECO:0000256" key="12">
    <source>
        <dbReference type="ARBA" id="ARBA00023303"/>
    </source>
</evidence>
<dbReference type="GO" id="GO:0005886">
    <property type="term" value="C:plasma membrane"/>
    <property type="evidence" value="ECO:0007669"/>
    <property type="project" value="UniProtKB-SubCell"/>
</dbReference>
<dbReference type="SUPFAM" id="SSF52058">
    <property type="entry name" value="L domain-like"/>
    <property type="match status" value="1"/>
</dbReference>
<evidence type="ECO:0000256" key="10">
    <source>
        <dbReference type="ARBA" id="ARBA00023136"/>
    </source>
</evidence>
<keyword evidence="16" id="KW-1185">Reference proteome</keyword>
<dbReference type="AlphaFoldDB" id="A0A815Y2J6"/>
<dbReference type="PROSITE" id="PS51450">
    <property type="entry name" value="LRR"/>
    <property type="match status" value="2"/>
</dbReference>
<dbReference type="Pfam" id="PF13855">
    <property type="entry name" value="LRR_8"/>
    <property type="match status" value="2"/>
</dbReference>
<dbReference type="SMART" id="SM00369">
    <property type="entry name" value="LRR_TYP"/>
    <property type="match status" value="4"/>
</dbReference>
<keyword evidence="8 13" id="KW-1133">Transmembrane helix</keyword>
<proteinExistence type="predicted"/>
<name>A0A815Y2J6_ADIRI</name>
<comment type="caution">
    <text evidence="15">The sequence shown here is derived from an EMBL/GenBank/DDBJ whole genome shotgun (WGS) entry which is preliminary data.</text>
</comment>
<evidence type="ECO:0000256" key="13">
    <source>
        <dbReference type="SAM" id="Phobius"/>
    </source>
</evidence>
<evidence type="ECO:0000313" key="15">
    <source>
        <dbReference type="EMBL" id="CAF1564939.1"/>
    </source>
</evidence>
<keyword evidence="6" id="KW-0732">Signal</keyword>
<gene>
    <name evidence="14" type="ORF">EDS130_LOCUS34648</name>
    <name evidence="15" type="ORF">XAT740_LOCUS43947</name>
</gene>
<keyword evidence="12" id="KW-0407">Ion channel</keyword>
<keyword evidence="3" id="KW-1003">Cell membrane</keyword>
<dbReference type="PANTHER" id="PTHR46473:SF10">
    <property type="entry name" value="LD45603P-RELATED"/>
    <property type="match status" value="1"/>
</dbReference>
<evidence type="ECO:0000313" key="14">
    <source>
        <dbReference type="EMBL" id="CAF1375980.1"/>
    </source>
</evidence>
<evidence type="ECO:0000256" key="2">
    <source>
        <dbReference type="ARBA" id="ARBA00022448"/>
    </source>
</evidence>
<dbReference type="InterPro" id="IPR032675">
    <property type="entry name" value="LRR_dom_sf"/>
</dbReference>
<dbReference type="Proteomes" id="UP000663852">
    <property type="component" value="Unassembled WGS sequence"/>
</dbReference>
<dbReference type="InterPro" id="IPR003591">
    <property type="entry name" value="Leu-rich_rpt_typical-subtyp"/>
</dbReference>
<keyword evidence="2" id="KW-0813">Transport</keyword>
<evidence type="ECO:0000256" key="1">
    <source>
        <dbReference type="ARBA" id="ARBA00004162"/>
    </source>
</evidence>
<dbReference type="EMBL" id="CAJNOR010005500">
    <property type="protein sequence ID" value="CAF1564939.1"/>
    <property type="molecule type" value="Genomic_DNA"/>
</dbReference>
<organism evidence="15 16">
    <name type="scientific">Adineta ricciae</name>
    <name type="common">Rotifer</name>
    <dbReference type="NCBI Taxonomy" id="249248"/>
    <lineage>
        <taxon>Eukaryota</taxon>
        <taxon>Metazoa</taxon>
        <taxon>Spiralia</taxon>
        <taxon>Gnathifera</taxon>
        <taxon>Rotifera</taxon>
        <taxon>Eurotatoria</taxon>
        <taxon>Bdelloidea</taxon>
        <taxon>Adinetida</taxon>
        <taxon>Adinetidae</taxon>
        <taxon>Adineta</taxon>
    </lineage>
</organism>
<feature type="transmembrane region" description="Helical" evidence="13">
    <location>
        <begin position="579"/>
        <end position="601"/>
    </location>
</feature>
<keyword evidence="11" id="KW-1015">Disulfide bond</keyword>
<comment type="subcellular location">
    <subcellularLocation>
        <location evidence="1">Cell membrane</location>
        <topology evidence="1">Single-pass membrane protein</topology>
    </subcellularLocation>
</comment>
<protein>
    <submittedName>
        <fullName evidence="15">Uncharacterized protein</fullName>
    </submittedName>
</protein>
<dbReference type="InterPro" id="IPR001611">
    <property type="entry name" value="Leu-rich_rpt"/>
</dbReference>
<dbReference type="EMBL" id="CAJNOJ010000293">
    <property type="protein sequence ID" value="CAF1375980.1"/>
    <property type="molecule type" value="Genomic_DNA"/>
</dbReference>
<keyword evidence="7" id="KW-0677">Repeat</keyword>
<evidence type="ECO:0000313" key="16">
    <source>
        <dbReference type="Proteomes" id="UP000663828"/>
    </source>
</evidence>
<evidence type="ECO:0000256" key="5">
    <source>
        <dbReference type="ARBA" id="ARBA00022692"/>
    </source>
</evidence>
<dbReference type="Proteomes" id="UP000663828">
    <property type="component" value="Unassembled WGS sequence"/>
</dbReference>
<keyword evidence="4" id="KW-0433">Leucine-rich repeat</keyword>
<dbReference type="InterPro" id="IPR051432">
    <property type="entry name" value="KCNMA1_auxiliary"/>
</dbReference>
<dbReference type="GO" id="GO:0034220">
    <property type="term" value="P:monoatomic ion transmembrane transport"/>
    <property type="evidence" value="ECO:0007669"/>
    <property type="project" value="UniProtKB-KW"/>
</dbReference>
<reference evidence="15" key="1">
    <citation type="submission" date="2021-02" db="EMBL/GenBank/DDBJ databases">
        <authorList>
            <person name="Nowell W R."/>
        </authorList>
    </citation>
    <scope>NUCLEOTIDE SEQUENCE</scope>
</reference>
<evidence type="ECO:0000256" key="3">
    <source>
        <dbReference type="ARBA" id="ARBA00022475"/>
    </source>
</evidence>
<accession>A0A815Y2J6</accession>
<dbReference type="PANTHER" id="PTHR46473">
    <property type="entry name" value="GH08155P"/>
    <property type="match status" value="1"/>
</dbReference>
<sequence>MSNNETSIDWSAFSSNGYLYHFFDFVNFTRLTSSTFTSFPSAFPSLEKLVFMFTNGVDRIEENTFQSLNNYSKTSISLSFNAPTNFQLDNYAFGQVNYTEILISGIRCHDIYRSYELNLKAFDKTSIFKLGIRNSKCIYSTSNESSSFNLIELEFKNCSLRKPDFLLGSLSESSLNKLDLSLNLLEEIPSLTRFIHLHEIHLDDNLLQEIKSNVFSNLNATQIDLSSNRINHIEPDAFTGSNIKTLKLNYNYMKYLETVTPQNTLTSFLYPLNQTLEVLDLSHNYVIELAALQNLSHLTTLIMCCNHIKVLYDLPFEHAKQLRTIDFSQNVIFSIHPGAFNGTNLASLDLSANSFSSLETIDMGDDERSKPVNRTHSFLYSVAPTLTTLSLANNKYLSNINWFVFTKLFKLESLDLSGIPMSKQLWYYEPRDGAAIPWSDRPSNLHVKLFGFQLTNDDYCLSKSVFQVLNHTKMGIDANHTCNCFLFLHENMFYSSQRPVCLRNQSIVDELTQQCMNIDSYCSSLTTTSTTSPTRVTTTTTTTTKVESSSTTSLKTLTTTTGVPVTLGAGKDDGKWRTILAIIIPVTAVVLVASATSIYVVRKRRNNKFKESIEMDTSFTNVFARK</sequence>
<evidence type="ECO:0000256" key="9">
    <source>
        <dbReference type="ARBA" id="ARBA00023065"/>
    </source>
</evidence>
<evidence type="ECO:0000256" key="6">
    <source>
        <dbReference type="ARBA" id="ARBA00022729"/>
    </source>
</evidence>
<evidence type="ECO:0000256" key="8">
    <source>
        <dbReference type="ARBA" id="ARBA00022989"/>
    </source>
</evidence>
<keyword evidence="5 13" id="KW-0812">Transmembrane</keyword>
<evidence type="ECO:0000256" key="7">
    <source>
        <dbReference type="ARBA" id="ARBA00022737"/>
    </source>
</evidence>
<keyword evidence="10 13" id="KW-0472">Membrane</keyword>
<keyword evidence="9" id="KW-0406">Ion transport</keyword>
<evidence type="ECO:0000256" key="11">
    <source>
        <dbReference type="ARBA" id="ARBA00023157"/>
    </source>
</evidence>
<dbReference type="OrthoDB" id="676979at2759"/>
<evidence type="ECO:0000256" key="4">
    <source>
        <dbReference type="ARBA" id="ARBA00022614"/>
    </source>
</evidence>